<keyword evidence="5" id="KW-0813">Transport</keyword>
<keyword evidence="6 18" id="KW-0812">Transmembrane</keyword>
<dbReference type="OMA" id="QHYLARC"/>
<evidence type="ECO:0000256" key="12">
    <source>
        <dbReference type="ARBA" id="ARBA00022989"/>
    </source>
</evidence>
<dbReference type="OrthoDB" id="107372at2759"/>
<dbReference type="Gene3D" id="3.30.40.10">
    <property type="entry name" value="Zinc/RING finger domain, C3HC4 (zinc finger)"/>
    <property type="match status" value="1"/>
</dbReference>
<keyword evidence="21" id="KW-1185">Reference proteome</keyword>
<evidence type="ECO:0000256" key="9">
    <source>
        <dbReference type="ARBA" id="ARBA00022786"/>
    </source>
</evidence>
<keyword evidence="12 18" id="KW-1133">Transmembrane helix</keyword>
<evidence type="ECO:0000256" key="11">
    <source>
        <dbReference type="ARBA" id="ARBA00022927"/>
    </source>
</evidence>
<comment type="function">
    <text evidence="16">Component of a retrotranslocation channel required for peroxisome organization by mediating export of the PEX5 receptor from peroxisomes to the cytosol, thereby promoting PEX5 recycling. The retrotranslocation channel is composed of PEX2, PEX10 and PEX12; each subunit contributing transmembrane segments that coassemble into an open channel that specifically allows the passage of PEX5 through the peroxisomal membrane. PEX12 also regulates PEX5 recycling by activating the E3 ubiquitin-protein ligase activity of PEX10. When PEX5 recycling is compromised, PEX12 stimulates PEX10-mediated polyubiquitination of PEX5, leading to its subsequent degradation.</text>
</comment>
<dbReference type="STRING" id="46731.A0A3M6TYJ5"/>
<proteinExistence type="inferred from homology"/>
<evidence type="ECO:0000256" key="14">
    <source>
        <dbReference type="ARBA" id="ARBA00023140"/>
    </source>
</evidence>
<dbReference type="PANTHER" id="PTHR12888:SF0">
    <property type="entry name" value="PEROXISOME ASSEMBLY PROTEIN 12"/>
    <property type="match status" value="1"/>
</dbReference>
<comment type="similarity">
    <text evidence="3 17">Belongs to the pex2/pex10/pex12 family.</text>
</comment>
<evidence type="ECO:0000256" key="3">
    <source>
        <dbReference type="ARBA" id="ARBA00008704"/>
    </source>
</evidence>
<dbReference type="GO" id="GO:0004842">
    <property type="term" value="F:ubiquitin-protein transferase activity"/>
    <property type="evidence" value="ECO:0007669"/>
    <property type="project" value="TreeGrafter"/>
</dbReference>
<comment type="pathway">
    <text evidence="2">Protein modification; protein ubiquitination.</text>
</comment>
<evidence type="ECO:0000256" key="7">
    <source>
        <dbReference type="ARBA" id="ARBA00022723"/>
    </source>
</evidence>
<dbReference type="EMBL" id="RCHS01002704">
    <property type="protein sequence ID" value="RMX46348.1"/>
    <property type="molecule type" value="Genomic_DNA"/>
</dbReference>
<dbReference type="GO" id="GO:0016558">
    <property type="term" value="P:protein import into peroxisome matrix"/>
    <property type="evidence" value="ECO:0007669"/>
    <property type="project" value="UniProtKB-UniRule"/>
</dbReference>
<evidence type="ECO:0000256" key="16">
    <source>
        <dbReference type="ARBA" id="ARBA00045862"/>
    </source>
</evidence>
<name>A0A3M6TYJ5_POCDA</name>
<dbReference type="GO" id="GO:1990429">
    <property type="term" value="C:peroxisomal importomer complex"/>
    <property type="evidence" value="ECO:0007669"/>
    <property type="project" value="TreeGrafter"/>
</dbReference>
<evidence type="ECO:0000259" key="19">
    <source>
        <dbReference type="Pfam" id="PF04757"/>
    </source>
</evidence>
<evidence type="ECO:0000256" key="4">
    <source>
        <dbReference type="ARBA" id="ARBA00018980"/>
    </source>
</evidence>
<keyword evidence="11" id="KW-0653">Protein transport</keyword>
<evidence type="ECO:0000256" key="5">
    <source>
        <dbReference type="ARBA" id="ARBA00022448"/>
    </source>
</evidence>
<dbReference type="Pfam" id="PF04757">
    <property type="entry name" value="Pex2_Pex12"/>
    <property type="match status" value="1"/>
</dbReference>
<dbReference type="GO" id="GO:0005778">
    <property type="term" value="C:peroxisomal membrane"/>
    <property type="evidence" value="ECO:0007669"/>
    <property type="project" value="UniProtKB-SubCell"/>
</dbReference>
<dbReference type="FunFam" id="3.30.40.10:FF:000357">
    <property type="entry name" value="Peroxisome biogenesis protein 12"/>
    <property type="match status" value="1"/>
</dbReference>
<feature type="domain" description="Pex N-terminal" evidence="19">
    <location>
        <begin position="25"/>
        <end position="265"/>
    </location>
</feature>
<keyword evidence="9" id="KW-0833">Ubl conjugation pathway</keyword>
<dbReference type="Proteomes" id="UP000275408">
    <property type="component" value="Unassembled WGS sequence"/>
</dbReference>
<dbReference type="CDD" id="cd16451">
    <property type="entry name" value="mRING_PEX12"/>
    <property type="match status" value="1"/>
</dbReference>
<keyword evidence="14 17" id="KW-0576">Peroxisome</keyword>
<protein>
    <recommendedName>
        <fullName evidence="4 17">Peroxisome assembly protein 12</fullName>
    </recommendedName>
    <alternativeName>
        <fullName evidence="15 17">Peroxin-12</fullName>
    </alternativeName>
</protein>
<dbReference type="PIRSF" id="PIRSF038074">
    <property type="entry name" value="Peroxisome_assembly_p12"/>
    <property type="match status" value="1"/>
</dbReference>
<keyword evidence="8" id="KW-0863">Zinc-finger</keyword>
<keyword evidence="13 17" id="KW-0472">Membrane</keyword>
<evidence type="ECO:0000313" key="20">
    <source>
        <dbReference type="EMBL" id="RMX46348.1"/>
    </source>
</evidence>
<comment type="subcellular location">
    <subcellularLocation>
        <location evidence="1">Peroxisome membrane</location>
        <topology evidence="1">Multi-pass membrane protein</topology>
    </subcellularLocation>
</comment>
<reference evidence="20 21" key="1">
    <citation type="journal article" date="2018" name="Sci. Rep.">
        <title>Comparative analysis of the Pocillopora damicornis genome highlights role of immune system in coral evolution.</title>
        <authorList>
            <person name="Cunning R."/>
            <person name="Bay R.A."/>
            <person name="Gillette P."/>
            <person name="Baker A.C."/>
            <person name="Traylor-Knowles N."/>
        </authorList>
    </citation>
    <scope>NUCLEOTIDE SEQUENCE [LARGE SCALE GENOMIC DNA]</scope>
    <source>
        <strain evidence="20">RSMAS</strain>
        <tissue evidence="20">Whole animal</tissue>
    </source>
</reference>
<evidence type="ECO:0000256" key="1">
    <source>
        <dbReference type="ARBA" id="ARBA00004585"/>
    </source>
</evidence>
<evidence type="ECO:0000256" key="18">
    <source>
        <dbReference type="SAM" id="Phobius"/>
    </source>
</evidence>
<gene>
    <name evidence="20" type="ORF">pdam_00000606</name>
</gene>
<dbReference type="PANTHER" id="PTHR12888">
    <property type="entry name" value="PEROXISOME ASSEMBLY PROTEIN 12 PEROXIN-12"/>
    <property type="match status" value="1"/>
</dbReference>
<dbReference type="InterPro" id="IPR013083">
    <property type="entry name" value="Znf_RING/FYVE/PHD"/>
</dbReference>
<evidence type="ECO:0000256" key="6">
    <source>
        <dbReference type="ARBA" id="ARBA00022692"/>
    </source>
</evidence>
<feature type="transmembrane region" description="Helical" evidence="18">
    <location>
        <begin position="158"/>
        <end position="180"/>
    </location>
</feature>
<dbReference type="AlphaFoldDB" id="A0A3M6TYJ5"/>
<evidence type="ECO:0000256" key="15">
    <source>
        <dbReference type="ARBA" id="ARBA00029692"/>
    </source>
</evidence>
<dbReference type="SUPFAM" id="SSF57850">
    <property type="entry name" value="RING/U-box"/>
    <property type="match status" value="1"/>
</dbReference>
<comment type="caution">
    <text evidence="20">The sequence shown here is derived from an EMBL/GenBank/DDBJ whole genome shotgun (WGS) entry which is preliminary data.</text>
</comment>
<dbReference type="InterPro" id="IPR017375">
    <property type="entry name" value="PEX12"/>
</dbReference>
<evidence type="ECO:0000256" key="2">
    <source>
        <dbReference type="ARBA" id="ARBA00004906"/>
    </source>
</evidence>
<sequence>MAEFAAHLNQGTLNAQPTIFEIVAQESMASVLRPAVIYALKVLASSNPDRWGWIWRFGDELHLCLEYILQSHYLRNFEGSISEHFYGLKRVSRTPNNNADDKLSSLQRYLSLLMLVVLPYAKLKLDQLFERLREEYVTGSLSSHPARKRLYFLHLKRIFIYLYPFLHCAWESIFLCYYMLYIFRVSGVHSPLLHIVGISLQRFTQRDIVVHNLQRSLPTVPYRQTMVKQILAIPCSVTRLLSSLLANGLPIAVFSLKFIEWWYSSDNRSTVQSVMQLPVPSPPTQPKPAQHGAQLPPHPAQCPLCKRVRTNPTALSSSGYVFCYPCIHKYLNQHGCCPVTHLPSASKQLVRLYVDIVN</sequence>
<keyword evidence="7" id="KW-0479">Metal-binding</keyword>
<dbReference type="GO" id="GO:0008270">
    <property type="term" value="F:zinc ion binding"/>
    <property type="evidence" value="ECO:0007669"/>
    <property type="project" value="UniProtKB-KW"/>
</dbReference>
<evidence type="ECO:0000256" key="8">
    <source>
        <dbReference type="ARBA" id="ARBA00022771"/>
    </source>
</evidence>
<keyword evidence="10" id="KW-0862">Zinc</keyword>
<dbReference type="InterPro" id="IPR006845">
    <property type="entry name" value="Pex_N"/>
</dbReference>
<dbReference type="GO" id="GO:0006513">
    <property type="term" value="P:protein monoubiquitination"/>
    <property type="evidence" value="ECO:0007669"/>
    <property type="project" value="TreeGrafter"/>
</dbReference>
<evidence type="ECO:0000256" key="17">
    <source>
        <dbReference type="PIRNR" id="PIRNR038074"/>
    </source>
</evidence>
<accession>A0A3M6TYJ5</accession>
<evidence type="ECO:0000313" key="21">
    <source>
        <dbReference type="Proteomes" id="UP000275408"/>
    </source>
</evidence>
<organism evidence="20 21">
    <name type="scientific">Pocillopora damicornis</name>
    <name type="common">Cauliflower coral</name>
    <name type="synonym">Millepora damicornis</name>
    <dbReference type="NCBI Taxonomy" id="46731"/>
    <lineage>
        <taxon>Eukaryota</taxon>
        <taxon>Metazoa</taxon>
        <taxon>Cnidaria</taxon>
        <taxon>Anthozoa</taxon>
        <taxon>Hexacorallia</taxon>
        <taxon>Scleractinia</taxon>
        <taxon>Astrocoeniina</taxon>
        <taxon>Pocilloporidae</taxon>
        <taxon>Pocillopora</taxon>
    </lineage>
</organism>
<evidence type="ECO:0000256" key="10">
    <source>
        <dbReference type="ARBA" id="ARBA00022833"/>
    </source>
</evidence>
<evidence type="ECO:0000256" key="13">
    <source>
        <dbReference type="ARBA" id="ARBA00023136"/>
    </source>
</evidence>